<protein>
    <submittedName>
        <fullName evidence="1">Mobile element protein</fullName>
    </submittedName>
</protein>
<keyword evidence="2" id="KW-1185">Reference proteome</keyword>
<accession>A0A2Z5G7K1</accession>
<organism evidence="1 2">
    <name type="scientific">Acidisarcina polymorpha</name>
    <dbReference type="NCBI Taxonomy" id="2211140"/>
    <lineage>
        <taxon>Bacteria</taxon>
        <taxon>Pseudomonadati</taxon>
        <taxon>Acidobacteriota</taxon>
        <taxon>Terriglobia</taxon>
        <taxon>Terriglobales</taxon>
        <taxon>Acidobacteriaceae</taxon>
        <taxon>Acidisarcina</taxon>
    </lineage>
</organism>
<proteinExistence type="predicted"/>
<evidence type="ECO:0000313" key="2">
    <source>
        <dbReference type="Proteomes" id="UP000253606"/>
    </source>
</evidence>
<dbReference type="Proteomes" id="UP000253606">
    <property type="component" value="Chromosome"/>
</dbReference>
<name>A0A2Z5G7K1_9BACT</name>
<reference evidence="1 2" key="1">
    <citation type="journal article" date="2018" name="Front. Microbiol.">
        <title>Hydrolytic Capabilities as a Key to Environmental Success: Chitinolytic and Cellulolytic Acidobacteria From Acidic Sub-arctic Soils and Boreal Peatlands.</title>
        <authorList>
            <person name="Belova S.E."/>
            <person name="Ravin N.V."/>
            <person name="Pankratov T.A."/>
            <person name="Rakitin A.L."/>
            <person name="Ivanova A.A."/>
            <person name="Beletsky A.V."/>
            <person name="Mardanov A.V."/>
            <person name="Sinninghe Damste J.S."/>
            <person name="Dedysh S.N."/>
        </authorList>
    </citation>
    <scope>NUCLEOTIDE SEQUENCE [LARGE SCALE GENOMIC DNA]</scope>
    <source>
        <strain evidence="1 2">SBC82</strain>
    </source>
</reference>
<dbReference type="KEGG" id="abas:ACPOL_5539"/>
<evidence type="ECO:0000313" key="1">
    <source>
        <dbReference type="EMBL" id="AXC14787.1"/>
    </source>
</evidence>
<dbReference type="OrthoDB" id="51846at2"/>
<sequence>MIETLQLRPAPVARELIEAIELLREMKWGGLRKVPQNAPLGFLRRRREAYVLGPEAIDRRFYELCVMAELKNSSRSGDVLLAGSRQFRDFEDYLMPHPELDRRLTQGQLHVAVPTIGAAYIEQRMSLLRSALDHTDALAREDQLRNAELNSAGPKISPLENGVPKEGEALRDALSSMLSHVKITDQLMEVDRWTGFSRHFIHLKTNEAVKDPSLLSDLQGLKDLSNPRPYPHILARLPTKSTQFSSCSIRGRLAQSCDEALGQIDWKGGQDEAAERSRWTDGSRKAY</sequence>
<dbReference type="EMBL" id="CP030840">
    <property type="protein sequence ID" value="AXC14787.1"/>
    <property type="molecule type" value="Genomic_DNA"/>
</dbReference>
<gene>
    <name evidence="1" type="ORF">ACPOL_5539</name>
</gene>
<dbReference type="AlphaFoldDB" id="A0A2Z5G7K1"/>
<dbReference type="RefSeq" id="WP_114209489.1">
    <property type="nucleotide sequence ID" value="NZ_CP030840.1"/>
</dbReference>